<reference evidence="4 5" key="1">
    <citation type="journal article" date="2013" name="Antonie Van Leeuwenhoek">
        <title>Dongia rigui sp. nov., isolated from freshwater of a large wetland in Korea.</title>
        <authorList>
            <person name="Baik K.S."/>
            <person name="Hwang Y.M."/>
            <person name="Choi J.S."/>
            <person name="Kwon J."/>
            <person name="Seong C.N."/>
        </authorList>
    </citation>
    <scope>NUCLEOTIDE SEQUENCE [LARGE SCALE GENOMIC DNA]</scope>
    <source>
        <strain evidence="4 5">04SU4-P</strain>
    </source>
</reference>
<evidence type="ECO:0000259" key="3">
    <source>
        <dbReference type="Pfam" id="PF13629"/>
    </source>
</evidence>
<dbReference type="PRINTS" id="PR00811">
    <property type="entry name" value="BCTERIALGSPD"/>
</dbReference>
<dbReference type="Proteomes" id="UP001271769">
    <property type="component" value="Unassembled WGS sequence"/>
</dbReference>
<evidence type="ECO:0000259" key="2">
    <source>
        <dbReference type="Pfam" id="PF00263"/>
    </source>
</evidence>
<evidence type="ECO:0000313" key="5">
    <source>
        <dbReference type="Proteomes" id="UP001271769"/>
    </source>
</evidence>
<organism evidence="4 5">
    <name type="scientific">Dongia rigui</name>
    <dbReference type="NCBI Taxonomy" id="940149"/>
    <lineage>
        <taxon>Bacteria</taxon>
        <taxon>Pseudomonadati</taxon>
        <taxon>Pseudomonadota</taxon>
        <taxon>Alphaproteobacteria</taxon>
        <taxon>Rhodospirillales</taxon>
        <taxon>Dongiaceae</taxon>
        <taxon>Dongia</taxon>
    </lineage>
</organism>
<sequence>MKQGCSLRSTMAGCLIGMVAIGIAVGASVQAMAQTAPVMPPVMPMTPSPVGEAASVEKRIELSVNNTRELTLAQPVRDIIVGNPDIADVIIRSPTKLFIAGKTVGSTNLFLLDSAGKMIDSLQISIHPDAEAAEAAIRSVMPDETITISGAGDSLILNGTVSSDASSQQAASIVRRFVAQDTQVINLMRLGAEQQVLIKVSVAEVQKSALKELGLENLISPTTIGDLVIAGATGGASSVIGGGIAPLITQSARTALPAGALFIDGPGAIDTAVRILEQHGLAHNLAEPNLVAVSGEYATMLAGGEVPIPTAQDDNTITVTFKPFGVSLTFLPIVLDRGRISLKIATEVSAANFTDAVSVGDITLPSFVVRRATSTVELPSGGSIMLAGLLNNEITDALRGVPGLMNIPILGTLFRSTSFQQKESELVIVARAFIVQPTDPKVLSLPTDGFAPASDLDMYLLGHLQNIYTNRHGAAKEQMPQLQGPVGYIIR</sequence>
<evidence type="ECO:0000256" key="1">
    <source>
        <dbReference type="RuleBase" id="RU004003"/>
    </source>
</evidence>
<dbReference type="PANTHER" id="PTHR30332">
    <property type="entry name" value="PROBABLE GENERAL SECRETION PATHWAY PROTEIN D"/>
    <property type="match status" value="1"/>
</dbReference>
<dbReference type="RefSeq" id="WP_320499109.1">
    <property type="nucleotide sequence ID" value="NZ_JAXCLX010000001.1"/>
</dbReference>
<proteinExistence type="inferred from homology"/>
<comment type="similarity">
    <text evidence="1">Belongs to the bacterial secretin family.</text>
</comment>
<dbReference type="InterPro" id="IPR050810">
    <property type="entry name" value="Bact_Secretion_Sys_Channel"/>
</dbReference>
<feature type="domain" description="Type II/III secretion system secretin-like" evidence="2">
    <location>
        <begin position="276"/>
        <end position="435"/>
    </location>
</feature>
<dbReference type="EMBL" id="JAXCLX010000001">
    <property type="protein sequence ID" value="MDY0870771.1"/>
    <property type="molecule type" value="Genomic_DNA"/>
</dbReference>
<protein>
    <submittedName>
        <fullName evidence="4">Type II and III secretion system protein family protein</fullName>
    </submittedName>
</protein>
<dbReference type="InterPro" id="IPR004846">
    <property type="entry name" value="T2SS/T3SS_dom"/>
</dbReference>
<dbReference type="PANTHER" id="PTHR30332:SF17">
    <property type="entry name" value="TYPE IV PILIATION SYSTEM PROTEIN DR_0774-RELATED"/>
    <property type="match status" value="1"/>
</dbReference>
<gene>
    <name evidence="4" type="ORF">SMD31_02515</name>
</gene>
<feature type="domain" description="Pilus formation protein N-terminal" evidence="3">
    <location>
        <begin position="58"/>
        <end position="126"/>
    </location>
</feature>
<name>A0ABU5DTX1_9PROT</name>
<comment type="caution">
    <text evidence="4">The sequence shown here is derived from an EMBL/GenBank/DDBJ whole genome shotgun (WGS) entry which is preliminary data.</text>
</comment>
<dbReference type="InterPro" id="IPR032789">
    <property type="entry name" value="T2SS-T3SS_pil_N"/>
</dbReference>
<dbReference type="InterPro" id="IPR001775">
    <property type="entry name" value="GspD/PilQ"/>
</dbReference>
<dbReference type="Pfam" id="PF13629">
    <property type="entry name" value="T2SS-T3SS_pil_N"/>
    <property type="match status" value="1"/>
</dbReference>
<keyword evidence="5" id="KW-1185">Reference proteome</keyword>
<accession>A0ABU5DTX1</accession>
<evidence type="ECO:0000313" key="4">
    <source>
        <dbReference type="EMBL" id="MDY0870771.1"/>
    </source>
</evidence>
<dbReference type="Pfam" id="PF00263">
    <property type="entry name" value="Secretin"/>
    <property type="match status" value="1"/>
</dbReference>